<dbReference type="InterPro" id="IPR020606">
    <property type="entry name" value="Ribosomal_uS7_CS"/>
</dbReference>
<dbReference type="GO" id="GO:0003735">
    <property type="term" value="F:structural constituent of ribosome"/>
    <property type="evidence" value="ECO:0007669"/>
    <property type="project" value="InterPro"/>
</dbReference>
<dbReference type="OrthoDB" id="9807653at2"/>
<dbReference type="GeneID" id="94357752"/>
<comment type="function">
    <text evidence="7">One of the primary rRNA binding proteins, it binds directly to 16S rRNA where it nucleates assembly of the head domain of the 30S subunit. Is located at the subunit interface close to the decoding center, probably blocks exit of the E-site tRNA.</text>
</comment>
<dbReference type="PATRIC" id="fig|85698.15.peg.3253"/>
<dbReference type="Gene3D" id="1.10.455.10">
    <property type="entry name" value="Ribosomal protein S7 domain"/>
    <property type="match status" value="1"/>
</dbReference>
<dbReference type="SUPFAM" id="SSF47973">
    <property type="entry name" value="Ribosomal protein S7"/>
    <property type="match status" value="1"/>
</dbReference>
<feature type="domain" description="Small ribosomal subunit protein uS7" evidence="9">
    <location>
        <begin position="2"/>
        <end position="149"/>
    </location>
</feature>
<evidence type="ECO:0000256" key="5">
    <source>
        <dbReference type="ARBA" id="ARBA00022980"/>
    </source>
</evidence>
<comment type="similarity">
    <text evidence="1 7 8">Belongs to the universal ribosomal protein uS7 family.</text>
</comment>
<dbReference type="eggNOG" id="COG0049">
    <property type="taxonomic scope" value="Bacteria"/>
</dbReference>
<keyword evidence="6 7" id="KW-0687">Ribonucleoprotein</keyword>
<dbReference type="GO" id="GO:0019843">
    <property type="term" value="F:rRNA binding"/>
    <property type="evidence" value="ECO:0007669"/>
    <property type="project" value="UniProtKB-UniRule"/>
</dbReference>
<dbReference type="NCBIfam" id="TIGR01029">
    <property type="entry name" value="rpsG_bact"/>
    <property type="match status" value="1"/>
</dbReference>
<evidence type="ECO:0000313" key="10">
    <source>
        <dbReference type="EMBL" id="MCZ8400426.1"/>
    </source>
</evidence>
<reference evidence="11 12" key="1">
    <citation type="submission" date="2016-09" db="EMBL/GenBank/DDBJ databases">
        <title>Phylogenomics of Achromobacter.</title>
        <authorList>
            <person name="Jeukens J."/>
            <person name="Freschi L."/>
            <person name="Vincent A.T."/>
            <person name="Emond-Rheault J.-G."/>
            <person name="Kukavica-Ibrulj I."/>
            <person name="Charette S.J."/>
            <person name="Levesque R.C."/>
        </authorList>
    </citation>
    <scope>NUCLEOTIDE SEQUENCE [LARGE SCALE GENOMIC DNA]</scope>
    <source>
        <strain evidence="11 12">AUS488</strain>
    </source>
</reference>
<keyword evidence="2 7" id="KW-0820">tRNA-binding</keyword>
<dbReference type="KEGG" id="axx:ERS451415_06150"/>
<dbReference type="RefSeq" id="WP_006389600.1">
    <property type="nucleotide sequence ID" value="NZ_AP028040.1"/>
</dbReference>
<dbReference type="InterPro" id="IPR023798">
    <property type="entry name" value="Ribosomal_uS7_dom"/>
</dbReference>
<proteinExistence type="inferred from homology"/>
<sequence length="156" mass="17667">MPRRREVPKREILPDPKFGSVELAKFMNVVMLDGKKAVAERIVYGALEQVATKTGKEPIEVFSLAINNIKPIVEVKSRRVGGANYQVPVEVRPVRRLALAMRWLREAAKKRGEKSMDLRLAGELIDASEGRGAAMKKREDTHKMAEANKAFSHFRW</sequence>
<keyword evidence="5 7" id="KW-0689">Ribosomal protein</keyword>
<dbReference type="HAMAP" id="MF_00480_B">
    <property type="entry name" value="Ribosomal_uS7_B"/>
    <property type="match status" value="1"/>
</dbReference>
<dbReference type="EMBL" id="JAPZVI010000002">
    <property type="protein sequence ID" value="MCZ8400426.1"/>
    <property type="molecule type" value="Genomic_DNA"/>
</dbReference>
<dbReference type="InterPro" id="IPR000235">
    <property type="entry name" value="Ribosomal_uS7"/>
</dbReference>
<dbReference type="Proteomes" id="UP001141992">
    <property type="component" value="Unassembled WGS sequence"/>
</dbReference>
<evidence type="ECO:0000256" key="8">
    <source>
        <dbReference type="RuleBase" id="RU003619"/>
    </source>
</evidence>
<comment type="subunit">
    <text evidence="7">Part of the 30S ribosomal subunit. Contacts proteins S9 and S11.</text>
</comment>
<dbReference type="InterPro" id="IPR036823">
    <property type="entry name" value="Ribosomal_uS7_dom_sf"/>
</dbReference>
<dbReference type="FunFam" id="1.10.455.10:FF:000001">
    <property type="entry name" value="30S ribosomal protein S7"/>
    <property type="match status" value="1"/>
</dbReference>
<dbReference type="Proteomes" id="UP000187251">
    <property type="component" value="Unassembled WGS sequence"/>
</dbReference>
<evidence type="ECO:0000313" key="12">
    <source>
        <dbReference type="Proteomes" id="UP000187251"/>
    </source>
</evidence>
<gene>
    <name evidence="7 10" type="primary">rpsG</name>
    <name evidence="11" type="ORF">BIZ92_02120</name>
    <name evidence="10" type="ORF">O9570_03175</name>
</gene>
<dbReference type="PIRSF" id="PIRSF002122">
    <property type="entry name" value="RPS7p_RPS7a_RPS5e_RPS7o"/>
    <property type="match status" value="1"/>
</dbReference>
<accession>A0A0D6IVQ3</accession>
<dbReference type="PANTHER" id="PTHR11205">
    <property type="entry name" value="RIBOSOMAL PROTEIN S7"/>
    <property type="match status" value="1"/>
</dbReference>
<evidence type="ECO:0000259" key="9">
    <source>
        <dbReference type="Pfam" id="PF00177"/>
    </source>
</evidence>
<dbReference type="PROSITE" id="PS00052">
    <property type="entry name" value="RIBOSOMAL_S7"/>
    <property type="match status" value="1"/>
</dbReference>
<evidence type="ECO:0000313" key="13">
    <source>
        <dbReference type="Proteomes" id="UP001141992"/>
    </source>
</evidence>
<evidence type="ECO:0000256" key="1">
    <source>
        <dbReference type="ARBA" id="ARBA00007151"/>
    </source>
</evidence>
<dbReference type="GeneID" id="92787683"/>
<evidence type="ECO:0000256" key="3">
    <source>
        <dbReference type="ARBA" id="ARBA00022730"/>
    </source>
</evidence>
<evidence type="ECO:0000313" key="11">
    <source>
        <dbReference type="EMBL" id="OMG93152.1"/>
    </source>
</evidence>
<dbReference type="EMBL" id="MJMN01000001">
    <property type="protein sequence ID" value="OMG93152.1"/>
    <property type="molecule type" value="Genomic_DNA"/>
</dbReference>
<reference evidence="10" key="2">
    <citation type="submission" date="2022-12" db="EMBL/GenBank/DDBJ databases">
        <authorList>
            <person name="Voronina O.L."/>
            <person name="Kunda M.S."/>
            <person name="Ryzhova N."/>
            <person name="Aksenova E.I."/>
        </authorList>
    </citation>
    <scope>NUCLEOTIDE SEQUENCE</scope>
    <source>
        <strain evidence="10">SCCH136:Ach223948</strain>
    </source>
</reference>
<name>A0A0D6IVQ3_ALCXX</name>
<keyword evidence="4 7" id="KW-0694">RNA-binding</keyword>
<evidence type="ECO:0000256" key="7">
    <source>
        <dbReference type="HAMAP-Rule" id="MF_00480"/>
    </source>
</evidence>
<dbReference type="GO" id="GO:0000049">
    <property type="term" value="F:tRNA binding"/>
    <property type="evidence" value="ECO:0007669"/>
    <property type="project" value="UniProtKB-UniRule"/>
</dbReference>
<evidence type="ECO:0000256" key="2">
    <source>
        <dbReference type="ARBA" id="ARBA00022555"/>
    </source>
</evidence>
<evidence type="ECO:0000256" key="4">
    <source>
        <dbReference type="ARBA" id="ARBA00022884"/>
    </source>
</evidence>
<organism evidence="10 13">
    <name type="scientific">Alcaligenes xylosoxydans xylosoxydans</name>
    <name type="common">Achromobacter xylosoxidans</name>
    <dbReference type="NCBI Taxonomy" id="85698"/>
    <lineage>
        <taxon>Bacteria</taxon>
        <taxon>Pseudomonadati</taxon>
        <taxon>Pseudomonadota</taxon>
        <taxon>Betaproteobacteria</taxon>
        <taxon>Burkholderiales</taxon>
        <taxon>Alcaligenaceae</taxon>
        <taxon>Achromobacter</taxon>
    </lineage>
</organism>
<dbReference type="CDD" id="cd14869">
    <property type="entry name" value="uS7_Bacteria"/>
    <property type="match status" value="1"/>
</dbReference>
<dbReference type="GO" id="GO:0015935">
    <property type="term" value="C:small ribosomal subunit"/>
    <property type="evidence" value="ECO:0007669"/>
    <property type="project" value="InterPro"/>
</dbReference>
<dbReference type="GO" id="GO:0006412">
    <property type="term" value="P:translation"/>
    <property type="evidence" value="ECO:0007669"/>
    <property type="project" value="UniProtKB-UniRule"/>
</dbReference>
<comment type="caution">
    <text evidence="10">The sequence shown here is derived from an EMBL/GenBank/DDBJ whole genome shotgun (WGS) entry which is preliminary data.</text>
</comment>
<dbReference type="InterPro" id="IPR005717">
    <property type="entry name" value="Ribosomal_uS7_bac/org-type"/>
</dbReference>
<dbReference type="AlphaFoldDB" id="A0A0D6IVQ3"/>
<evidence type="ECO:0000256" key="6">
    <source>
        <dbReference type="ARBA" id="ARBA00023274"/>
    </source>
</evidence>
<keyword evidence="3 7" id="KW-0699">rRNA-binding</keyword>
<protein>
    <recommendedName>
        <fullName evidence="7">Small ribosomal subunit protein uS7</fullName>
    </recommendedName>
</protein>
<dbReference type="Pfam" id="PF00177">
    <property type="entry name" value="Ribosomal_S7"/>
    <property type="match status" value="1"/>
</dbReference>